<keyword evidence="2 7" id="KW-0436">Ligase</keyword>
<evidence type="ECO:0000259" key="6">
    <source>
        <dbReference type="Pfam" id="PF13193"/>
    </source>
</evidence>
<sequence length="546" mass="60134">MHGRMMFQPLLISDLLEHAAQYHADTPIYSKNTNGQMYETHWKNIADNAKRGAKAFEALKLGHGDCVATLAWNNHRHLEAWYAISGSGLICHTINPRLFPEQLIFIINDAKDKAILFDKTFLPLINAIKAHIPLVKSFICLDAPDAEIVKALPEVLFYDDLIAAQSAEYTWPEFDENTASSLCYTSGTTGNPKGALYSHRSTVLHSLVASLPDSMNLSAKDIILPVVPMFHVHAWGTPYSAALVGCTVVLPGPGLDGDSLVKLIDDYKVTIALGVPTIWQSLLVAAKQSGTKLESLTRNVIGGSACPPSMLATFRDVYQCETIHAWGMTEASPLGTVNQPKAKHLLLPIEQQHKLRLSQGRPPFGVKLRLVDEENGTNEVAYDGETHGNVQLKGHWIIERYFGKDQSSLTSDGWFDTGDIASLDQDGYLHISDRAKDLIKSGGEWISSVELENIAMGHPEVAMAAAIAATHPKWDERPVLIAVKTPESTLTEEALIQYYNDKIAKWQIPDRVIFVDAIPLSGTGKMLKRKLREDFGDVLLNSAEAI</sequence>
<feature type="domain" description="AMP-binding enzyme C-terminal" evidence="6">
    <location>
        <begin position="450"/>
        <end position="525"/>
    </location>
</feature>
<dbReference type="NCBIfam" id="NF004837">
    <property type="entry name" value="PRK06187.1"/>
    <property type="match status" value="1"/>
</dbReference>
<evidence type="ECO:0000256" key="4">
    <source>
        <dbReference type="ARBA" id="ARBA00023098"/>
    </source>
</evidence>
<comment type="similarity">
    <text evidence="1">Belongs to the ATP-dependent AMP-binding enzyme family.</text>
</comment>
<dbReference type="Pfam" id="PF13193">
    <property type="entry name" value="AMP-binding_C"/>
    <property type="match status" value="1"/>
</dbReference>
<dbReference type="Pfam" id="PF00501">
    <property type="entry name" value="AMP-binding"/>
    <property type="match status" value="1"/>
</dbReference>
<proteinExistence type="inferred from homology"/>
<dbReference type="InterPro" id="IPR025110">
    <property type="entry name" value="AMP-bd_C"/>
</dbReference>
<dbReference type="Gene3D" id="3.40.50.12780">
    <property type="entry name" value="N-terminal domain of ligase-like"/>
    <property type="match status" value="1"/>
</dbReference>
<dbReference type="AlphaFoldDB" id="A0A6G8S4X7"/>
<gene>
    <name evidence="7" type="ORF">G8D99_08650</name>
</gene>
<dbReference type="Proteomes" id="UP000501939">
    <property type="component" value="Chromosome"/>
</dbReference>
<dbReference type="FunFam" id="3.30.300.30:FF:000008">
    <property type="entry name" value="2,3-dihydroxybenzoate-AMP ligase"/>
    <property type="match status" value="1"/>
</dbReference>
<dbReference type="InterPro" id="IPR045851">
    <property type="entry name" value="AMP-bd_C_sf"/>
</dbReference>
<dbReference type="KEGG" id="alj:G8D99_08650"/>
<protein>
    <submittedName>
        <fullName evidence="7">Long-chain-fatty-acid--CoA ligase</fullName>
    </submittedName>
</protein>
<dbReference type="PANTHER" id="PTHR43859">
    <property type="entry name" value="ACYL-ACTIVATING ENZYME"/>
    <property type="match status" value="1"/>
</dbReference>
<organism evidence="7 8">
    <name type="scientific">Acinetobacter lanii</name>
    <dbReference type="NCBI Taxonomy" id="2715163"/>
    <lineage>
        <taxon>Bacteria</taxon>
        <taxon>Pseudomonadati</taxon>
        <taxon>Pseudomonadota</taxon>
        <taxon>Gammaproteobacteria</taxon>
        <taxon>Moraxellales</taxon>
        <taxon>Moraxellaceae</taxon>
        <taxon>Acinetobacter</taxon>
    </lineage>
</organism>
<accession>A0A6G8S4X7</accession>
<dbReference type="PROSITE" id="PS00455">
    <property type="entry name" value="AMP_BINDING"/>
    <property type="match status" value="1"/>
</dbReference>
<dbReference type="InterPro" id="IPR020845">
    <property type="entry name" value="AMP-binding_CS"/>
</dbReference>
<evidence type="ECO:0000256" key="3">
    <source>
        <dbReference type="ARBA" id="ARBA00022832"/>
    </source>
</evidence>
<keyword evidence="8" id="KW-1185">Reference proteome</keyword>
<name>A0A6G8S4X7_9GAMM</name>
<keyword evidence="3" id="KW-0276">Fatty acid metabolism</keyword>
<dbReference type="GO" id="GO:0006631">
    <property type="term" value="P:fatty acid metabolic process"/>
    <property type="evidence" value="ECO:0007669"/>
    <property type="project" value="UniProtKB-KW"/>
</dbReference>
<dbReference type="InterPro" id="IPR042099">
    <property type="entry name" value="ANL_N_sf"/>
</dbReference>
<keyword evidence="4" id="KW-0443">Lipid metabolism</keyword>
<dbReference type="PANTHER" id="PTHR43859:SF4">
    <property type="entry name" value="BUTANOATE--COA LIGASE AAE1-RELATED"/>
    <property type="match status" value="1"/>
</dbReference>
<dbReference type="GO" id="GO:0016874">
    <property type="term" value="F:ligase activity"/>
    <property type="evidence" value="ECO:0007669"/>
    <property type="project" value="UniProtKB-KW"/>
</dbReference>
<dbReference type="CDD" id="cd12119">
    <property type="entry name" value="ttLC_FACS_AlkK_like"/>
    <property type="match status" value="1"/>
</dbReference>
<feature type="domain" description="AMP-dependent synthetase/ligase" evidence="5">
    <location>
        <begin position="17"/>
        <end position="402"/>
    </location>
</feature>
<evidence type="ECO:0000313" key="7">
    <source>
        <dbReference type="EMBL" id="QIO09078.1"/>
    </source>
</evidence>
<dbReference type="EMBL" id="CP049916">
    <property type="protein sequence ID" value="QIO09078.1"/>
    <property type="molecule type" value="Genomic_DNA"/>
</dbReference>
<dbReference type="SUPFAM" id="SSF56801">
    <property type="entry name" value="Acetyl-CoA synthetase-like"/>
    <property type="match status" value="1"/>
</dbReference>
<evidence type="ECO:0000313" key="8">
    <source>
        <dbReference type="Proteomes" id="UP000501939"/>
    </source>
</evidence>
<evidence type="ECO:0000256" key="2">
    <source>
        <dbReference type="ARBA" id="ARBA00022598"/>
    </source>
</evidence>
<dbReference type="Gene3D" id="3.30.300.30">
    <property type="match status" value="1"/>
</dbReference>
<evidence type="ECO:0000256" key="1">
    <source>
        <dbReference type="ARBA" id="ARBA00006432"/>
    </source>
</evidence>
<dbReference type="RefSeq" id="WP_166324551.1">
    <property type="nucleotide sequence ID" value="NZ_CP049916.1"/>
</dbReference>
<evidence type="ECO:0000259" key="5">
    <source>
        <dbReference type="Pfam" id="PF00501"/>
    </source>
</evidence>
<dbReference type="InterPro" id="IPR000873">
    <property type="entry name" value="AMP-dep_synth/lig_dom"/>
</dbReference>
<reference evidence="7 8" key="1">
    <citation type="submission" date="2020-03" db="EMBL/GenBank/DDBJ databases">
        <authorList>
            <person name="Zhu W."/>
        </authorList>
    </citation>
    <scope>NUCLEOTIDE SEQUENCE [LARGE SCALE GENOMIC DNA]</scope>
    <source>
        <strain evidence="7 8">185</strain>
    </source>
</reference>